<reference evidence="1" key="2">
    <citation type="submission" date="2023-01" db="EMBL/GenBank/DDBJ databases">
        <title>Draft genome sequence of Portibacter lacus strain NBRC 108769.</title>
        <authorList>
            <person name="Sun Q."/>
            <person name="Mori K."/>
        </authorList>
    </citation>
    <scope>NUCLEOTIDE SEQUENCE</scope>
    <source>
        <strain evidence="1">NBRC 108769</strain>
    </source>
</reference>
<accession>A0AA37WG15</accession>
<dbReference type="Gene3D" id="4.10.1080.10">
    <property type="entry name" value="TSP type-3 repeat"/>
    <property type="match status" value="1"/>
</dbReference>
<sequence length="366" mass="40844">MLGHSLMDHSSPTQQTKIAYWIHQFATEAGHTYESTGQFGSIWDFANFNPQSNWGSPGIPSSWDSSSETFAAANLNNFMFTVFNYVQDLPPDEVYYTLPSSVLTASERLIDSIHNYQPGDDIFIYENWPDMAPFTAETPFEPTAAEYTAYNTYLLGDFHDWWIDLHDLVITSHPADQVKMIPVGPVIAELMNSAPYDTITVNLLYEDNAPHGRESIYFLAGLATYMGIFGEKAPNTYTVPSSIHPLISANYSAIIDEFWDYFIAFNDANGNNRVFGTPTSTSDVDNDNVDDSIDNCVNTYNPDQADYDNDGVGDLCDTPLNKVIVDLGVLYTEDAEGILMKGRDGNCYLLYINEMGVLTTEARPCP</sequence>
<comment type="caution">
    <text evidence="1">The sequence shown here is derived from an EMBL/GenBank/DDBJ whole genome shotgun (WGS) entry which is preliminary data.</text>
</comment>
<evidence type="ECO:0000313" key="2">
    <source>
        <dbReference type="Proteomes" id="UP001156666"/>
    </source>
</evidence>
<evidence type="ECO:0000313" key="1">
    <source>
        <dbReference type="EMBL" id="GLR17505.1"/>
    </source>
</evidence>
<dbReference type="SUPFAM" id="SSF103647">
    <property type="entry name" value="TSP type-3 repeat"/>
    <property type="match status" value="1"/>
</dbReference>
<proteinExistence type="predicted"/>
<dbReference type="Proteomes" id="UP001156666">
    <property type="component" value="Unassembled WGS sequence"/>
</dbReference>
<protein>
    <submittedName>
        <fullName evidence="1">Uncharacterized protein</fullName>
    </submittedName>
</protein>
<dbReference type="GO" id="GO:0005509">
    <property type="term" value="F:calcium ion binding"/>
    <property type="evidence" value="ECO:0007669"/>
    <property type="project" value="InterPro"/>
</dbReference>
<dbReference type="AlphaFoldDB" id="A0AA37WG15"/>
<keyword evidence="2" id="KW-1185">Reference proteome</keyword>
<dbReference type="InterPro" id="IPR028974">
    <property type="entry name" value="TSP_type-3_rpt"/>
</dbReference>
<reference evidence="1" key="1">
    <citation type="journal article" date="2014" name="Int. J. Syst. Evol. Microbiol.">
        <title>Complete genome sequence of Corynebacterium casei LMG S-19264T (=DSM 44701T), isolated from a smear-ripened cheese.</title>
        <authorList>
            <consortium name="US DOE Joint Genome Institute (JGI-PGF)"/>
            <person name="Walter F."/>
            <person name="Albersmeier A."/>
            <person name="Kalinowski J."/>
            <person name="Ruckert C."/>
        </authorList>
    </citation>
    <scope>NUCLEOTIDE SEQUENCE</scope>
    <source>
        <strain evidence="1">NBRC 108769</strain>
    </source>
</reference>
<gene>
    <name evidence="1" type="ORF">GCM10007940_21200</name>
</gene>
<name>A0AA37WG15_9BACT</name>
<dbReference type="EMBL" id="BSOH01000012">
    <property type="protein sequence ID" value="GLR17505.1"/>
    <property type="molecule type" value="Genomic_DNA"/>
</dbReference>
<organism evidence="1 2">
    <name type="scientific">Portibacter lacus</name>
    <dbReference type="NCBI Taxonomy" id="1099794"/>
    <lineage>
        <taxon>Bacteria</taxon>
        <taxon>Pseudomonadati</taxon>
        <taxon>Bacteroidota</taxon>
        <taxon>Saprospiria</taxon>
        <taxon>Saprospirales</taxon>
        <taxon>Haliscomenobacteraceae</taxon>
        <taxon>Portibacter</taxon>
    </lineage>
</organism>